<keyword evidence="3" id="KW-1185">Reference proteome</keyword>
<evidence type="ECO:0000256" key="1">
    <source>
        <dbReference type="SAM" id="Phobius"/>
    </source>
</evidence>
<dbReference type="NCBIfam" id="TIGR01760">
    <property type="entry name" value="tape_meas_TP901"/>
    <property type="match status" value="1"/>
</dbReference>
<dbReference type="EMBL" id="JABFTX010000003">
    <property type="protein sequence ID" value="MCE8004220.1"/>
    <property type="molecule type" value="Genomic_DNA"/>
</dbReference>
<protein>
    <submittedName>
        <fullName evidence="2">Phage tail tape measure protein</fullName>
    </submittedName>
</protein>
<keyword evidence="1" id="KW-0472">Membrane</keyword>
<name>A0ABS9A633_9GAMM</name>
<dbReference type="RefSeq" id="WP_234270851.1">
    <property type="nucleotide sequence ID" value="NZ_JABFTX010000003.1"/>
</dbReference>
<keyword evidence="1" id="KW-1133">Transmembrane helix</keyword>
<organism evidence="2 3">
    <name type="scientific">Billgrantia ethanolica</name>
    <dbReference type="NCBI Taxonomy" id="2733486"/>
    <lineage>
        <taxon>Bacteria</taxon>
        <taxon>Pseudomonadati</taxon>
        <taxon>Pseudomonadota</taxon>
        <taxon>Gammaproteobacteria</taxon>
        <taxon>Oceanospirillales</taxon>
        <taxon>Halomonadaceae</taxon>
        <taxon>Billgrantia</taxon>
    </lineage>
</organism>
<feature type="transmembrane region" description="Helical" evidence="1">
    <location>
        <begin position="316"/>
        <end position="339"/>
    </location>
</feature>
<accession>A0ABS9A633</accession>
<evidence type="ECO:0000313" key="2">
    <source>
        <dbReference type="EMBL" id="MCE8004220.1"/>
    </source>
</evidence>
<reference evidence="2 3" key="1">
    <citation type="journal article" date="2021" name="Front. Microbiol.">
        <title>Aerobic Denitrification and Heterotrophic Sulfur Oxidation in the Genus Halomonas Revealed by Six Novel Species Characterizations and Genome-Based Analysis.</title>
        <authorList>
            <person name="Wang L."/>
            <person name="Shao Z."/>
        </authorList>
    </citation>
    <scope>NUCLEOTIDE SEQUENCE [LARGE SCALE GENOMIC DNA]</scope>
    <source>
        <strain evidence="2 3">MCCC 1A11081</strain>
    </source>
</reference>
<gene>
    <name evidence="2" type="ORF">HOP53_15380</name>
</gene>
<sequence>MANMVTSIVMELVDRVSGTARRIRQSLSGLAQRAGLDRLAGAATRVRMATGAAVGQLRNLTQRMAMIGGVAAGAVWGLRRLVGGFTEPADAAIKLSRRLSMTHEQMQLLMGAAGRMSDMGDSQMASNLESFSNRLAEAAAGMGEPAKAMQWAGIALRDSEGNMRGSMDVLLDIADKMATIDSEEMQTRFARAMFGRGGTGMINVLAEGREGLQREMDAWRRTGQLISEEDAQAAELYNDNLGELDGTIMGLRNTVVAHLVPALSQWLERVNELIQSNREVISERIIEGLRSFWEGLRTIGRVVSRVADGVGGFGNLLAWLAGLMAAKFIFSLGAAVLALGQFSWVLMTTPVGWFLGAIVAIAGAAYLIYRNWDGIVEWFGNLWEGIKAWFTQGIGGITRDLLAWSPAGLLLRGVDEMFELLHGVSLSEIGAAWIASLRAGIAAQWDSLTRWLSDKLDSLTSWLPDWAREGLGIQAAPQAEGATGAPIAGDRVAGMPAHVRADVGGELRIRVDSEGRARLTEARRNGGMDFSVESGMLGVMP</sequence>
<dbReference type="Proteomes" id="UP001320168">
    <property type="component" value="Unassembled WGS sequence"/>
</dbReference>
<dbReference type="InterPro" id="IPR010090">
    <property type="entry name" value="Phage_tape_meas"/>
</dbReference>
<comment type="caution">
    <text evidence="2">The sequence shown here is derived from an EMBL/GenBank/DDBJ whole genome shotgun (WGS) entry which is preliminary data.</text>
</comment>
<proteinExistence type="predicted"/>
<feature type="transmembrane region" description="Helical" evidence="1">
    <location>
        <begin position="351"/>
        <end position="369"/>
    </location>
</feature>
<keyword evidence="1" id="KW-0812">Transmembrane</keyword>
<evidence type="ECO:0000313" key="3">
    <source>
        <dbReference type="Proteomes" id="UP001320168"/>
    </source>
</evidence>